<dbReference type="EMBL" id="JAMSKV010000004">
    <property type="protein sequence ID" value="MCQ8278047.1"/>
    <property type="molecule type" value="Genomic_DNA"/>
</dbReference>
<dbReference type="Pfam" id="PF06166">
    <property type="entry name" value="DUF979"/>
    <property type="match status" value="1"/>
</dbReference>
<feature type="transmembrane region" description="Helical" evidence="1">
    <location>
        <begin position="97"/>
        <end position="119"/>
    </location>
</feature>
<protein>
    <submittedName>
        <fullName evidence="2">DUF979 domain-containing protein</fullName>
    </submittedName>
</protein>
<comment type="caution">
    <text evidence="2">The sequence shown here is derived from an EMBL/GenBank/DDBJ whole genome shotgun (WGS) entry which is preliminary data.</text>
</comment>
<keyword evidence="1" id="KW-0472">Membrane</keyword>
<feature type="transmembrane region" description="Helical" evidence="1">
    <location>
        <begin position="171"/>
        <end position="189"/>
    </location>
</feature>
<feature type="transmembrane region" description="Helical" evidence="1">
    <location>
        <begin position="300"/>
        <end position="320"/>
    </location>
</feature>
<organism evidence="2 3">
    <name type="scientific">Endosaccharibacter trunci</name>
    <dbReference type="NCBI Taxonomy" id="2812733"/>
    <lineage>
        <taxon>Bacteria</taxon>
        <taxon>Pseudomonadati</taxon>
        <taxon>Pseudomonadota</taxon>
        <taxon>Alphaproteobacteria</taxon>
        <taxon>Acetobacterales</taxon>
        <taxon>Acetobacteraceae</taxon>
        <taxon>Endosaccharibacter</taxon>
    </lineage>
</organism>
<name>A0ABT1W595_9PROT</name>
<proteinExistence type="predicted"/>
<evidence type="ECO:0000313" key="2">
    <source>
        <dbReference type="EMBL" id="MCQ8278047.1"/>
    </source>
</evidence>
<dbReference type="Proteomes" id="UP001524587">
    <property type="component" value="Unassembled WGS sequence"/>
</dbReference>
<reference evidence="2 3" key="1">
    <citation type="submission" date="2022-06" db="EMBL/GenBank/DDBJ databases">
        <title>Endosaccharibacter gen. nov., sp. nov., endophytic bacteria isolated from sugarcane.</title>
        <authorList>
            <person name="Pitiwittayakul N."/>
            <person name="Yukphan P."/>
            <person name="Charoenyingcharoen P."/>
            <person name="Tanasupawat S."/>
        </authorList>
    </citation>
    <scope>NUCLEOTIDE SEQUENCE [LARGE SCALE GENOMIC DNA]</scope>
    <source>
        <strain evidence="2 3">KSS8</strain>
    </source>
</reference>
<feature type="transmembrane region" description="Helical" evidence="1">
    <location>
        <begin position="254"/>
        <end position="280"/>
    </location>
</feature>
<feature type="transmembrane region" description="Helical" evidence="1">
    <location>
        <begin position="131"/>
        <end position="150"/>
    </location>
</feature>
<accession>A0ABT1W595</accession>
<keyword evidence="1" id="KW-0812">Transmembrane</keyword>
<evidence type="ECO:0000313" key="3">
    <source>
        <dbReference type="Proteomes" id="UP001524587"/>
    </source>
</evidence>
<dbReference type="RefSeq" id="WP_422863510.1">
    <property type="nucleotide sequence ID" value="NZ_JAMSKV010000004.1"/>
</dbReference>
<feature type="transmembrane region" description="Helical" evidence="1">
    <location>
        <begin position="59"/>
        <end position="77"/>
    </location>
</feature>
<feature type="transmembrane region" description="Helical" evidence="1">
    <location>
        <begin position="6"/>
        <end position="25"/>
    </location>
</feature>
<gene>
    <name evidence="2" type="ORF">NFI95_06255</name>
</gene>
<sequence>MSLHGDTVLGIVLALLPAAAALHHLADRDAPRRYRNAAFWGAFALTAGAGPFLPNLVNGALVLLMVALATIGLRPGAARSTTEAERTAASDRFGYRLFLPALSAPLLTFAGAVLLPKLTWHGRPLTDPHNATLYGLTIGLLAATAFALMLTRPPRDAIVLESRRLSDDFGWAMVLPQLLAALGGIFAVAGVGKVLAAYTADVVPFSSPLIVTSLFAIGMAGLTVLIGNAFTAFPIMMGGIGIPVLVRHLGADPAIVASLGMLSGFCGTLVSPMAATFNLVPTTLLDLRSQYAVIRVQAPTALLLLLVNILVLLVCAFPGAPR</sequence>
<keyword evidence="1" id="KW-1133">Transmembrane helix</keyword>
<evidence type="ECO:0000256" key="1">
    <source>
        <dbReference type="SAM" id="Phobius"/>
    </source>
</evidence>
<dbReference type="InterPro" id="IPR009323">
    <property type="entry name" value="DUF979"/>
</dbReference>
<keyword evidence="3" id="KW-1185">Reference proteome</keyword>